<dbReference type="GO" id="GO:0016491">
    <property type="term" value="F:oxidoreductase activity"/>
    <property type="evidence" value="ECO:0007669"/>
    <property type="project" value="UniProtKB-KW"/>
</dbReference>
<organism evidence="3 4">
    <name type="scientific">Paenibacillus graminis</name>
    <dbReference type="NCBI Taxonomy" id="189425"/>
    <lineage>
        <taxon>Bacteria</taxon>
        <taxon>Bacillati</taxon>
        <taxon>Bacillota</taxon>
        <taxon>Bacilli</taxon>
        <taxon>Bacillales</taxon>
        <taxon>Paenibacillaceae</taxon>
        <taxon>Paenibacillus</taxon>
    </lineage>
</organism>
<dbReference type="Proteomes" id="UP000029500">
    <property type="component" value="Chromosome"/>
</dbReference>
<dbReference type="eggNOG" id="COG1028">
    <property type="taxonomic scope" value="Bacteria"/>
</dbReference>
<reference evidence="3 4" key="1">
    <citation type="submission" date="2014-08" db="EMBL/GenBank/DDBJ databases">
        <title>Comparative genomics of the Paenibacillus odorifer group.</title>
        <authorList>
            <person name="den Bakker H.C."/>
            <person name="Tsai Y.-C."/>
            <person name="Martin N."/>
            <person name="Korlach J."/>
            <person name="Wiedmann M."/>
        </authorList>
    </citation>
    <scope>NUCLEOTIDE SEQUENCE [LARGE SCALE GENOMIC DNA]</scope>
    <source>
        <strain evidence="3 4">DSM 15220</strain>
    </source>
</reference>
<dbReference type="STRING" id="189425.PGRAT_12200"/>
<keyword evidence="4" id="KW-1185">Reference proteome</keyword>
<dbReference type="InterPro" id="IPR036291">
    <property type="entry name" value="NAD(P)-bd_dom_sf"/>
</dbReference>
<dbReference type="InterPro" id="IPR020904">
    <property type="entry name" value="Sc_DH/Rdtase_CS"/>
</dbReference>
<dbReference type="PANTHER" id="PTHR24320:SF148">
    <property type="entry name" value="NAD(P)-BINDING ROSSMANN-FOLD SUPERFAMILY PROTEIN"/>
    <property type="match status" value="1"/>
</dbReference>
<dbReference type="Pfam" id="PF00106">
    <property type="entry name" value="adh_short"/>
    <property type="match status" value="1"/>
</dbReference>
<accession>A0A089M9V4</accession>
<evidence type="ECO:0000256" key="1">
    <source>
        <dbReference type="ARBA" id="ARBA00006484"/>
    </source>
</evidence>
<proteinExistence type="inferred from homology"/>
<dbReference type="InterPro" id="IPR002347">
    <property type="entry name" value="SDR_fam"/>
</dbReference>
<keyword evidence="2" id="KW-0560">Oxidoreductase</keyword>
<dbReference type="OrthoDB" id="9809821at2"/>
<dbReference type="RefSeq" id="WP_025706166.1">
    <property type="nucleotide sequence ID" value="NZ_CP009287.1"/>
</dbReference>
<dbReference type="AlphaFoldDB" id="A0A089M9V4"/>
<dbReference type="SUPFAM" id="SSF51735">
    <property type="entry name" value="NAD(P)-binding Rossmann-fold domains"/>
    <property type="match status" value="1"/>
</dbReference>
<dbReference type="EMBL" id="CP009287">
    <property type="protein sequence ID" value="AIQ68288.1"/>
    <property type="molecule type" value="Genomic_DNA"/>
</dbReference>
<evidence type="ECO:0000313" key="4">
    <source>
        <dbReference type="Proteomes" id="UP000029500"/>
    </source>
</evidence>
<gene>
    <name evidence="3" type="ORF">PGRAT_12200</name>
</gene>
<dbReference type="PRINTS" id="PR00081">
    <property type="entry name" value="GDHRDH"/>
</dbReference>
<evidence type="ECO:0000256" key="2">
    <source>
        <dbReference type="ARBA" id="ARBA00023002"/>
    </source>
</evidence>
<name>A0A089M9V4_9BACL</name>
<dbReference type="PANTHER" id="PTHR24320">
    <property type="entry name" value="RETINOL DEHYDROGENASE"/>
    <property type="match status" value="1"/>
</dbReference>
<sequence>MTIGQQHHGTALITGANNGIGLELTRKMLAEGWQIIALIRSGFTTDDPLITGAVASRQLRIYKADLSDFYALSHALDEIKSKEQKLDILFNNAGGSFPELKNSKQGREMHFDLQTVAPYIITMELKALLQKGQLKTVVNTSSNAFMTMKQFNPDTLEHPTEFKKLFGPYAASKLALSLWTLELAPQLAAEGIMLRSADPGGNNTIRSGKKSGLPFWLKPVIKLFFPHPSHGANLLYNAALGQHSNLPGVFLVKDQVTGLKFAAHSSKVLSKVQAIYEQEFAAAESMHTS</sequence>
<evidence type="ECO:0000313" key="3">
    <source>
        <dbReference type="EMBL" id="AIQ68288.1"/>
    </source>
</evidence>
<dbReference type="KEGG" id="pgm:PGRAT_12200"/>
<dbReference type="PROSITE" id="PS00061">
    <property type="entry name" value="ADH_SHORT"/>
    <property type="match status" value="1"/>
</dbReference>
<comment type="similarity">
    <text evidence="1">Belongs to the short-chain dehydrogenases/reductases (SDR) family.</text>
</comment>
<dbReference type="HOGENOM" id="CLU_010194_44_5_9"/>
<protein>
    <submittedName>
        <fullName evidence="3">Short-chain dehydrogenase</fullName>
    </submittedName>
</protein>
<dbReference type="Gene3D" id="3.40.50.720">
    <property type="entry name" value="NAD(P)-binding Rossmann-like Domain"/>
    <property type="match status" value="1"/>
</dbReference>